<dbReference type="VEuPathDB" id="FungiDB:PHYBLDRAFT_73177"/>
<reference evidence="2" key="1">
    <citation type="submission" date="2015-06" db="EMBL/GenBank/DDBJ databases">
        <title>Expansion of signal transduction pathways in fungi by whole-genome duplication.</title>
        <authorList>
            <consortium name="DOE Joint Genome Institute"/>
            <person name="Corrochano L.M."/>
            <person name="Kuo A."/>
            <person name="Marcet-Houben M."/>
            <person name="Polaino S."/>
            <person name="Salamov A."/>
            <person name="Villalobos J.M."/>
            <person name="Alvarez M.I."/>
            <person name="Avalos J."/>
            <person name="Benito E.P."/>
            <person name="Benoit I."/>
            <person name="Burger G."/>
            <person name="Camino L.P."/>
            <person name="Canovas D."/>
            <person name="Cerda-Olmedo E."/>
            <person name="Cheng J.-F."/>
            <person name="Dominguez A."/>
            <person name="Elias M."/>
            <person name="Eslava A.P."/>
            <person name="Glaser F."/>
            <person name="Grimwood J."/>
            <person name="Gutierrez G."/>
            <person name="Heitman J."/>
            <person name="Henrissat B."/>
            <person name="Iturriaga E.A."/>
            <person name="Lang B.F."/>
            <person name="Lavin J.L."/>
            <person name="Lee S."/>
            <person name="Li W."/>
            <person name="Lindquist E."/>
            <person name="Lopez-Garcia S."/>
            <person name="Luque E.M."/>
            <person name="Marcos A.T."/>
            <person name="Martin J."/>
            <person name="McCluskey K."/>
            <person name="Medina H.R."/>
            <person name="Miralles-Duran A."/>
            <person name="Miyazaki A."/>
            <person name="Munoz-Torres E."/>
            <person name="Oguiza J.A."/>
            <person name="Ohm R."/>
            <person name="Olmedo M."/>
            <person name="Orejas M."/>
            <person name="Ortiz-Castellanos L."/>
            <person name="Pisabarro A.G."/>
            <person name="Rodriguez-Romero J."/>
            <person name="Ruiz-Herrera J."/>
            <person name="Ruiz-Vazquez R."/>
            <person name="Sanz C."/>
            <person name="Schackwitz W."/>
            <person name="Schmutz J."/>
            <person name="Shahriari M."/>
            <person name="Shelest E."/>
            <person name="Silva-Franco F."/>
            <person name="Soanes D."/>
            <person name="Syed K."/>
            <person name="Tagua V.G."/>
            <person name="Talbot N.J."/>
            <person name="Thon M."/>
            <person name="De vries R.P."/>
            <person name="Wiebenga A."/>
            <person name="Yadav J.S."/>
            <person name="Braun E.L."/>
            <person name="Baker S."/>
            <person name="Garre V."/>
            <person name="Horwitz B."/>
            <person name="Torres-Martinez S."/>
            <person name="Idnurm A."/>
            <person name="Herrera-Estrella A."/>
            <person name="Gabaldon T."/>
            <person name="Grigoriev I.V."/>
        </authorList>
    </citation>
    <scope>NUCLEOTIDE SEQUENCE [LARGE SCALE GENOMIC DNA]</scope>
    <source>
        <strain evidence="2">NRRL 1555(-)</strain>
    </source>
</reference>
<dbReference type="RefSeq" id="XP_018283933.1">
    <property type="nucleotide sequence ID" value="XM_018442799.1"/>
</dbReference>
<gene>
    <name evidence="1" type="ORF">PHYBLDRAFT_73177</name>
</gene>
<dbReference type="InParanoid" id="A0A162TBX5"/>
<name>A0A162TBX5_PHYB8</name>
<protein>
    <submittedName>
        <fullName evidence="1">Uncharacterized protein</fullName>
    </submittedName>
</protein>
<dbReference type="AlphaFoldDB" id="A0A162TBX5"/>
<dbReference type="Proteomes" id="UP000077315">
    <property type="component" value="Unassembled WGS sequence"/>
</dbReference>
<accession>A0A162TBX5</accession>
<proteinExistence type="predicted"/>
<sequence length="128" mass="14653">MSKQASTGASPFQQNIQVNIQKARERQQKYYNKNRKERQHVKVGDVVNKIKPKETWKLLNARFTGLWSIKKITYDKGASCQIDDLHKLYYICDVVRTGPTGSSASSGVGASGNYLFNTQFTLYYDKQH</sequence>
<organism evidence="1 2">
    <name type="scientific">Phycomyces blakesleeanus (strain ATCC 8743b / DSM 1359 / FGSC 10004 / NBRC 33097 / NRRL 1555)</name>
    <dbReference type="NCBI Taxonomy" id="763407"/>
    <lineage>
        <taxon>Eukaryota</taxon>
        <taxon>Fungi</taxon>
        <taxon>Fungi incertae sedis</taxon>
        <taxon>Mucoromycota</taxon>
        <taxon>Mucoromycotina</taxon>
        <taxon>Mucoromycetes</taxon>
        <taxon>Mucorales</taxon>
        <taxon>Phycomycetaceae</taxon>
        <taxon>Phycomyces</taxon>
    </lineage>
</organism>
<keyword evidence="2" id="KW-1185">Reference proteome</keyword>
<dbReference type="OrthoDB" id="2202254at2759"/>
<evidence type="ECO:0000313" key="1">
    <source>
        <dbReference type="EMBL" id="OAD65893.1"/>
    </source>
</evidence>
<evidence type="ECO:0000313" key="2">
    <source>
        <dbReference type="Proteomes" id="UP000077315"/>
    </source>
</evidence>
<dbReference type="GeneID" id="29003705"/>
<dbReference type="EMBL" id="KV441007">
    <property type="protein sequence ID" value="OAD65893.1"/>
    <property type="molecule type" value="Genomic_DNA"/>
</dbReference>